<dbReference type="PRINTS" id="PR01483">
    <property type="entry name" value="FASYNTHASE"/>
</dbReference>
<feature type="domain" description="MaoC-like" evidence="2">
    <location>
        <begin position="14"/>
        <end position="98"/>
    </location>
</feature>
<comment type="similarity">
    <text evidence="1">Belongs to the enoyl-CoA hydratase/isomerase family.</text>
</comment>
<dbReference type="InterPro" id="IPR029069">
    <property type="entry name" value="HotDog_dom_sf"/>
</dbReference>
<organism evidence="3 4">
    <name type="scientific">Actinobacteria bacterium BACL15 MAG-120823-bin78</name>
    <dbReference type="NCBI Taxonomy" id="1655563"/>
    <lineage>
        <taxon>Bacteria</taxon>
        <taxon>Bacillati</taxon>
        <taxon>Actinomycetota</taxon>
        <taxon>Actinomycetes</taxon>
        <taxon>Actinomycetes incertae sedis</taxon>
        <taxon>ac1 cluster</taxon>
    </lineage>
</organism>
<dbReference type="EMBL" id="LIAN01000146">
    <property type="protein sequence ID" value="KRO37052.1"/>
    <property type="molecule type" value="Genomic_DNA"/>
</dbReference>
<dbReference type="Gene3D" id="3.10.129.10">
    <property type="entry name" value="Hotdog Thioesterase"/>
    <property type="match status" value="1"/>
</dbReference>
<accession>A0A0R2PGF3</accession>
<evidence type="ECO:0000313" key="4">
    <source>
        <dbReference type="Proteomes" id="UP000052955"/>
    </source>
</evidence>
<sequence>MIQVGTNLEEQVFYIDRAMLKAYADASGDQNPIHQNEEFAVSVGLPNVIAHGMLTMALVGKFVTDWAGGSAAVKEFSGRFVKPVIVPANQRVDLTVSAVVTEVVGDRITIDLKATSAGVKVLGMSKAVVVK</sequence>
<dbReference type="GO" id="GO:0006633">
    <property type="term" value="P:fatty acid biosynthetic process"/>
    <property type="evidence" value="ECO:0007669"/>
    <property type="project" value="InterPro"/>
</dbReference>
<dbReference type="Proteomes" id="UP000052955">
    <property type="component" value="Unassembled WGS sequence"/>
</dbReference>
<dbReference type="GO" id="GO:0004312">
    <property type="term" value="F:fatty acid synthase activity"/>
    <property type="evidence" value="ECO:0007669"/>
    <property type="project" value="InterPro"/>
</dbReference>
<evidence type="ECO:0000259" key="2">
    <source>
        <dbReference type="Pfam" id="PF01575"/>
    </source>
</evidence>
<dbReference type="PANTHER" id="PTHR43841:SF3">
    <property type="entry name" value="(3R)-HYDROXYACYL-ACP DEHYDRATASE SUBUNIT HADB"/>
    <property type="match status" value="1"/>
</dbReference>
<dbReference type="InterPro" id="IPR003965">
    <property type="entry name" value="Fatty_acid_synthase"/>
</dbReference>
<evidence type="ECO:0000313" key="3">
    <source>
        <dbReference type="EMBL" id="KRO37052.1"/>
    </source>
</evidence>
<dbReference type="AlphaFoldDB" id="A0A0R2PGF3"/>
<dbReference type="Pfam" id="PF01575">
    <property type="entry name" value="MaoC_dehydratas"/>
    <property type="match status" value="1"/>
</dbReference>
<name>A0A0R2PGF3_9ACTN</name>
<gene>
    <name evidence="3" type="ORF">ABR55_05835</name>
</gene>
<dbReference type="PANTHER" id="PTHR43841">
    <property type="entry name" value="3-HYDROXYACYL-THIOESTER DEHYDRATASE HTDX-RELATED"/>
    <property type="match status" value="1"/>
</dbReference>
<comment type="caution">
    <text evidence="3">The sequence shown here is derived from an EMBL/GenBank/DDBJ whole genome shotgun (WGS) entry which is preliminary data.</text>
</comment>
<reference evidence="3 4" key="1">
    <citation type="submission" date="2015-10" db="EMBL/GenBank/DDBJ databases">
        <title>Metagenome-Assembled Genomes uncover a global brackish microbiome.</title>
        <authorList>
            <person name="Hugerth L.W."/>
            <person name="Larsson J."/>
            <person name="Alneberg J."/>
            <person name="Lindh M.V."/>
            <person name="Legrand C."/>
            <person name="Pinhassi J."/>
            <person name="Andersson A.F."/>
        </authorList>
    </citation>
    <scope>NUCLEOTIDE SEQUENCE [LARGE SCALE GENOMIC DNA]</scope>
    <source>
        <strain evidence="3">BACL15 MAG-120823-bin78</strain>
    </source>
</reference>
<evidence type="ECO:0000256" key="1">
    <source>
        <dbReference type="ARBA" id="ARBA00005254"/>
    </source>
</evidence>
<dbReference type="SUPFAM" id="SSF54637">
    <property type="entry name" value="Thioesterase/thiol ester dehydrase-isomerase"/>
    <property type="match status" value="1"/>
</dbReference>
<dbReference type="InterPro" id="IPR002539">
    <property type="entry name" value="MaoC-like_dom"/>
</dbReference>
<proteinExistence type="inferred from homology"/>
<dbReference type="GO" id="GO:0005835">
    <property type="term" value="C:fatty acid synthase complex"/>
    <property type="evidence" value="ECO:0007669"/>
    <property type="project" value="InterPro"/>
</dbReference>
<protein>
    <submittedName>
        <fullName evidence="3">Dehydratase</fullName>
    </submittedName>
</protein>